<protein>
    <recommendedName>
        <fullName evidence="2">Fe-S metabolism associated domain-containing protein</fullName>
    </recommendedName>
</protein>
<sequence>MFDDDMDKYKYLLDQAKNAKPFPEEFRQDSFKVDGCQAQVWLVPYIKEEKLCFHSDSDAFISKGMVTILCKIYGGRKPNEIAKSNFELLSTLDLNTLLTPGRRNGVYSMLMKIKEYAISYASN</sequence>
<dbReference type="Pfam" id="PF02657">
    <property type="entry name" value="SufE"/>
    <property type="match status" value="1"/>
</dbReference>
<accession>A0A382JRY1</accession>
<dbReference type="PANTHER" id="PTHR43597">
    <property type="entry name" value="SULFUR ACCEPTOR PROTEIN CSDE"/>
    <property type="match status" value="1"/>
</dbReference>
<dbReference type="EMBL" id="UINC01075518">
    <property type="protein sequence ID" value="SVC13777.1"/>
    <property type="molecule type" value="Genomic_DNA"/>
</dbReference>
<name>A0A382JRY1_9ZZZZ</name>
<dbReference type="SUPFAM" id="SSF82649">
    <property type="entry name" value="SufE/NifU"/>
    <property type="match status" value="1"/>
</dbReference>
<evidence type="ECO:0000259" key="2">
    <source>
        <dbReference type="Pfam" id="PF02657"/>
    </source>
</evidence>
<dbReference type="AlphaFoldDB" id="A0A382JRY1"/>
<gene>
    <name evidence="3" type="ORF">METZ01_LOCUS266631</name>
</gene>
<organism evidence="3">
    <name type="scientific">marine metagenome</name>
    <dbReference type="NCBI Taxonomy" id="408172"/>
    <lineage>
        <taxon>unclassified sequences</taxon>
        <taxon>metagenomes</taxon>
        <taxon>ecological metagenomes</taxon>
    </lineage>
</organism>
<proteinExistence type="inferred from homology"/>
<evidence type="ECO:0000313" key="3">
    <source>
        <dbReference type="EMBL" id="SVC13777.1"/>
    </source>
</evidence>
<evidence type="ECO:0000256" key="1">
    <source>
        <dbReference type="ARBA" id="ARBA00010282"/>
    </source>
</evidence>
<dbReference type="PANTHER" id="PTHR43597:SF5">
    <property type="entry name" value="SUFE-LIKE PROTEIN 2, CHLOROPLASTIC"/>
    <property type="match status" value="1"/>
</dbReference>
<reference evidence="3" key="1">
    <citation type="submission" date="2018-05" db="EMBL/GenBank/DDBJ databases">
        <authorList>
            <person name="Lanie J.A."/>
            <person name="Ng W.-L."/>
            <person name="Kazmierczak K.M."/>
            <person name="Andrzejewski T.M."/>
            <person name="Davidsen T.M."/>
            <person name="Wayne K.J."/>
            <person name="Tettelin H."/>
            <person name="Glass J.I."/>
            <person name="Rusch D."/>
            <person name="Podicherti R."/>
            <person name="Tsui H.-C.T."/>
            <person name="Winkler M.E."/>
        </authorList>
    </citation>
    <scope>NUCLEOTIDE SEQUENCE</scope>
</reference>
<dbReference type="Gene3D" id="3.90.1010.10">
    <property type="match status" value="1"/>
</dbReference>
<comment type="similarity">
    <text evidence="1">Belongs to the SufE family.</text>
</comment>
<dbReference type="InterPro" id="IPR003808">
    <property type="entry name" value="Fe-S_metab-assoc_dom"/>
</dbReference>
<feature type="domain" description="Fe-S metabolism associated" evidence="2">
    <location>
        <begin position="2"/>
        <end position="115"/>
    </location>
</feature>